<dbReference type="GO" id="GO:0006284">
    <property type="term" value="P:base-excision repair"/>
    <property type="evidence" value="ECO:0007669"/>
    <property type="project" value="TreeGrafter"/>
</dbReference>
<feature type="binding site" evidence="7">
    <location>
        <position position="224"/>
    </location>
    <ligand>
        <name>Zn(2+)</name>
        <dbReference type="ChEBI" id="CHEBI:29105"/>
        <label>3</label>
    </ligand>
</feature>
<keyword evidence="4 7" id="KW-0378">Hydrolase</keyword>
<organism evidence="9 10">
    <name type="scientific">Rubneribacter badeniensis</name>
    <dbReference type="NCBI Taxonomy" id="2070688"/>
    <lineage>
        <taxon>Bacteria</taxon>
        <taxon>Bacillati</taxon>
        <taxon>Actinomycetota</taxon>
        <taxon>Coriobacteriia</taxon>
        <taxon>Eggerthellales</taxon>
        <taxon>Eggerthellaceae</taxon>
        <taxon>Rubneribacter</taxon>
    </lineage>
</organism>
<feature type="binding site" evidence="7">
    <location>
        <position position="226"/>
    </location>
    <ligand>
        <name>Zn(2+)</name>
        <dbReference type="ChEBI" id="CHEBI:29105"/>
        <label>3</label>
    </ligand>
</feature>
<keyword evidence="7" id="KW-0540">Nuclease</keyword>
<keyword evidence="7" id="KW-0255">Endonuclease</keyword>
<reference evidence="9 10" key="1">
    <citation type="journal article" date="2018" name="Int. J. Syst. Evol. Microbiol.">
        <title>Rubneribacter badeniensis gen. nov., sp. nov. and Enteroscipio rubneri gen. nov., sp. nov., new members of the Eggerthellaceae isolated from human faeces.</title>
        <authorList>
            <person name="Danylec N."/>
            <person name="Gobl A."/>
            <person name="Stoll D.A."/>
            <person name="Hetzer B."/>
            <person name="Kulling S.E."/>
            <person name="Huch M."/>
        </authorList>
    </citation>
    <scope>NUCLEOTIDE SEQUENCE [LARGE SCALE GENOMIC DNA]</scope>
    <source>
        <strain evidence="9 10">ResAG-85</strain>
    </source>
</reference>
<feature type="binding site" evidence="7">
    <location>
        <position position="67"/>
    </location>
    <ligand>
        <name>Zn(2+)</name>
        <dbReference type="ChEBI" id="CHEBI:29105"/>
        <label>1</label>
    </ligand>
</feature>
<feature type="binding site" evidence="7">
    <location>
        <position position="142"/>
    </location>
    <ligand>
        <name>Zn(2+)</name>
        <dbReference type="ChEBI" id="CHEBI:29105"/>
        <label>1</label>
    </ligand>
</feature>
<dbReference type="SUPFAM" id="SSF51658">
    <property type="entry name" value="Xylose isomerase-like"/>
    <property type="match status" value="1"/>
</dbReference>
<dbReference type="RefSeq" id="WP_087195794.1">
    <property type="nucleotide sequence ID" value="NZ_PPEL01000058.1"/>
</dbReference>
<keyword evidence="10" id="KW-1185">Reference proteome</keyword>
<keyword evidence="6 7" id="KW-0234">DNA repair</keyword>
<dbReference type="SMART" id="SM00518">
    <property type="entry name" value="AP2Ec"/>
    <property type="match status" value="1"/>
</dbReference>
<keyword evidence="2 7" id="KW-0479">Metal-binding</keyword>
<sequence>MLTIGCHLSSAKGYLRMAKDAASIGANTFQFFTRNPRGGRAKAIDPADVAAFHAFAAEHGISRILAHAPYTLNPASDKARTCEFALQVLVEDLARMEETPHQLYNMHPGSHVGQGVEAGIEKVAAALNEVLRPDQTTTLLLETMAGKGSEIGGRFEELAAIIERLDAAERVGVCLDTCHVWDAGYDIAGDLNGVLAEFDRVIGLDRLRAIHLNDSMNPCGARKDRHARLGEGCIGFDALAAVTSHPRLRDLPFYLETPQDDLSGYAGEIARLRAARTEG</sequence>
<keyword evidence="5 7" id="KW-0862">Zinc</keyword>
<dbReference type="PANTHER" id="PTHR21445:SF0">
    <property type="entry name" value="APURINIC-APYRIMIDINIC ENDONUCLEASE"/>
    <property type="match status" value="1"/>
</dbReference>
<comment type="caution">
    <text evidence="9">The sequence shown here is derived from an EMBL/GenBank/DDBJ whole genome shotgun (WGS) entry which is preliminary data.</text>
</comment>
<dbReference type="PROSITE" id="PS00730">
    <property type="entry name" value="AP_NUCLEASE_F2_2"/>
    <property type="match status" value="1"/>
</dbReference>
<feature type="binding site" evidence="7">
    <location>
        <position position="256"/>
    </location>
    <ligand>
        <name>Zn(2+)</name>
        <dbReference type="ChEBI" id="CHEBI:29105"/>
        <label>2</label>
    </ligand>
</feature>
<evidence type="ECO:0000256" key="4">
    <source>
        <dbReference type="ARBA" id="ARBA00022801"/>
    </source>
</evidence>
<evidence type="ECO:0000256" key="2">
    <source>
        <dbReference type="ARBA" id="ARBA00022723"/>
    </source>
</evidence>
<evidence type="ECO:0000259" key="8">
    <source>
        <dbReference type="Pfam" id="PF01261"/>
    </source>
</evidence>
<evidence type="ECO:0000313" key="10">
    <source>
        <dbReference type="Proteomes" id="UP000236488"/>
    </source>
</evidence>
<dbReference type="Proteomes" id="UP000236488">
    <property type="component" value="Unassembled WGS sequence"/>
</dbReference>
<proteinExistence type="inferred from homology"/>
<evidence type="ECO:0000256" key="6">
    <source>
        <dbReference type="ARBA" id="ARBA00023204"/>
    </source>
</evidence>
<dbReference type="PROSITE" id="PS00731">
    <property type="entry name" value="AP_NUCLEASE_F2_3"/>
    <property type="match status" value="1"/>
</dbReference>
<evidence type="ECO:0000256" key="3">
    <source>
        <dbReference type="ARBA" id="ARBA00022763"/>
    </source>
</evidence>
<feature type="domain" description="Xylose isomerase-like TIM barrel" evidence="8">
    <location>
        <begin position="19"/>
        <end position="272"/>
    </location>
</feature>
<evidence type="ECO:0000256" key="7">
    <source>
        <dbReference type="HAMAP-Rule" id="MF_00152"/>
    </source>
</evidence>
<dbReference type="PROSITE" id="PS51432">
    <property type="entry name" value="AP_NUCLEASE_F2_4"/>
    <property type="match status" value="1"/>
</dbReference>
<dbReference type="AlphaFoldDB" id="A0A2K2U3N3"/>
<dbReference type="PANTHER" id="PTHR21445">
    <property type="entry name" value="ENDONUCLEASE IV ENDODEOXYRIBONUCLEASE IV"/>
    <property type="match status" value="1"/>
</dbReference>
<dbReference type="InterPro" id="IPR018246">
    <property type="entry name" value="AP_endonuc_F2_Zn_BS"/>
</dbReference>
<keyword evidence="3 7" id="KW-0227">DNA damage</keyword>
<comment type="similarity">
    <text evidence="1 7">Belongs to the AP endonuclease 2 family.</text>
</comment>
<evidence type="ECO:0000313" key="9">
    <source>
        <dbReference type="EMBL" id="PNV64935.1"/>
    </source>
</evidence>
<dbReference type="NCBIfam" id="TIGR00587">
    <property type="entry name" value="nfo"/>
    <property type="match status" value="1"/>
</dbReference>
<feature type="binding site" evidence="7">
    <location>
        <position position="107"/>
    </location>
    <ligand>
        <name>Zn(2+)</name>
        <dbReference type="ChEBI" id="CHEBI:29105"/>
        <label>1</label>
    </ligand>
</feature>
<dbReference type="Gene3D" id="3.20.20.150">
    <property type="entry name" value="Divalent-metal-dependent TIM barrel enzymes"/>
    <property type="match status" value="1"/>
</dbReference>
<dbReference type="GO" id="GO:0003677">
    <property type="term" value="F:DNA binding"/>
    <property type="evidence" value="ECO:0007669"/>
    <property type="project" value="InterPro"/>
</dbReference>
<dbReference type="Pfam" id="PF01261">
    <property type="entry name" value="AP_endonuc_2"/>
    <property type="match status" value="1"/>
</dbReference>
<feature type="binding site" evidence="7">
    <location>
        <position position="211"/>
    </location>
    <ligand>
        <name>Zn(2+)</name>
        <dbReference type="ChEBI" id="CHEBI:29105"/>
        <label>2</label>
    </ligand>
</feature>
<dbReference type="GO" id="GO:0008833">
    <property type="term" value="F:deoxyribonuclease IV (phage-T4-induced) activity"/>
    <property type="evidence" value="ECO:0007669"/>
    <property type="project" value="UniProtKB-UniRule"/>
</dbReference>
<protein>
    <recommendedName>
        <fullName evidence="7">Probable endonuclease 4</fullName>
        <ecNumber evidence="7">3.1.21.2</ecNumber>
    </recommendedName>
    <alternativeName>
        <fullName evidence="7">Endodeoxyribonuclease IV</fullName>
    </alternativeName>
    <alternativeName>
        <fullName evidence="7">Endonuclease IV</fullName>
    </alternativeName>
</protein>
<accession>A0A2K2U3N3</accession>
<feature type="binding site" evidence="7">
    <location>
        <position position="142"/>
    </location>
    <ligand>
        <name>Zn(2+)</name>
        <dbReference type="ChEBI" id="CHEBI:29105"/>
        <label>2</label>
    </ligand>
</feature>
<dbReference type="InterPro" id="IPR013022">
    <property type="entry name" value="Xyl_isomerase-like_TIM-brl"/>
</dbReference>
<dbReference type="GO" id="GO:0008081">
    <property type="term" value="F:phosphoric diester hydrolase activity"/>
    <property type="evidence" value="ECO:0007669"/>
    <property type="project" value="TreeGrafter"/>
</dbReference>
<dbReference type="GO" id="GO:0008270">
    <property type="term" value="F:zinc ion binding"/>
    <property type="evidence" value="ECO:0007669"/>
    <property type="project" value="UniProtKB-UniRule"/>
</dbReference>
<dbReference type="InterPro" id="IPR036237">
    <property type="entry name" value="Xyl_isomerase-like_sf"/>
</dbReference>
<dbReference type="EMBL" id="PPEL01000058">
    <property type="protein sequence ID" value="PNV64935.1"/>
    <property type="molecule type" value="Genomic_DNA"/>
</dbReference>
<feature type="binding site" evidence="7">
    <location>
        <position position="176"/>
    </location>
    <ligand>
        <name>Zn(2+)</name>
        <dbReference type="ChEBI" id="CHEBI:29105"/>
        <label>2</label>
    </ligand>
</feature>
<dbReference type="GO" id="GO:0003906">
    <property type="term" value="F:DNA-(apurinic or apyrimidinic site) endonuclease activity"/>
    <property type="evidence" value="ECO:0007669"/>
    <property type="project" value="TreeGrafter"/>
</dbReference>
<comment type="cofactor">
    <cofactor evidence="7">
        <name>Zn(2+)</name>
        <dbReference type="ChEBI" id="CHEBI:29105"/>
    </cofactor>
    <text evidence="7">Binds 3 Zn(2+) ions.</text>
</comment>
<comment type="function">
    <text evidence="7">Endonuclease IV plays a role in DNA repair. It cleaves phosphodiester bonds at apurinic or apyrimidinic (AP) sites, generating a 3'-hydroxyl group and a 5'-terminal sugar phosphate.</text>
</comment>
<comment type="catalytic activity">
    <reaction evidence="7">
        <text>Endonucleolytic cleavage to 5'-phosphooligonucleotide end-products.</text>
        <dbReference type="EC" id="3.1.21.2"/>
    </reaction>
</comment>
<dbReference type="CDD" id="cd00019">
    <property type="entry name" value="AP2Ec"/>
    <property type="match status" value="1"/>
</dbReference>
<evidence type="ECO:0000256" key="1">
    <source>
        <dbReference type="ARBA" id="ARBA00005340"/>
    </source>
</evidence>
<feature type="binding site" evidence="7">
    <location>
        <position position="179"/>
    </location>
    <ligand>
        <name>Zn(2+)</name>
        <dbReference type="ChEBI" id="CHEBI:29105"/>
        <label>3</label>
    </ligand>
</feature>
<dbReference type="InterPro" id="IPR001719">
    <property type="entry name" value="AP_endonuc_2"/>
</dbReference>
<evidence type="ECO:0000256" key="5">
    <source>
        <dbReference type="ARBA" id="ARBA00022833"/>
    </source>
</evidence>
<gene>
    <name evidence="7" type="primary">nfo</name>
    <name evidence="9" type="ORF">C2L80_09270</name>
</gene>
<dbReference type="HAMAP" id="MF_00152">
    <property type="entry name" value="Nfo"/>
    <property type="match status" value="1"/>
</dbReference>
<dbReference type="EC" id="3.1.21.2" evidence="7"/>
<dbReference type="FunFam" id="3.20.20.150:FF:000001">
    <property type="entry name" value="Probable endonuclease 4"/>
    <property type="match status" value="1"/>
</dbReference>
<name>A0A2K2U3N3_9ACTN</name>